<accession>A0A6C0AGC5</accession>
<organism evidence="1">
    <name type="scientific">viral metagenome</name>
    <dbReference type="NCBI Taxonomy" id="1070528"/>
    <lineage>
        <taxon>unclassified sequences</taxon>
        <taxon>metagenomes</taxon>
        <taxon>organismal metagenomes</taxon>
    </lineage>
</organism>
<dbReference type="EMBL" id="MN740597">
    <property type="protein sequence ID" value="QHS78415.1"/>
    <property type="molecule type" value="Genomic_DNA"/>
</dbReference>
<dbReference type="AlphaFoldDB" id="A0A6C0AGC5"/>
<sequence>MFEEINNKYNYFFHEDTHCNKYFSPSEIINLFNFNFIPENFIKRAEKDPTGIIYTLFGVWFFLVEKDYKASYYYYFKGIKLNCILAYWDVIHISEFNENFYLPLEKKLEYAKIIYFSRQNFKGKYYLLFSVLYIKHCNTLTLDKIEKLSKIIDAGIKNGDILCLKDKIEMLVSNMRIEEAKKYLDDFSNNFSDQEKLLELKAKISESEKLSEKFNSLIAY</sequence>
<name>A0A6C0AGC5_9ZZZZ</name>
<proteinExistence type="predicted"/>
<protein>
    <submittedName>
        <fullName evidence="1">Uncharacterized protein</fullName>
    </submittedName>
</protein>
<reference evidence="1" key="1">
    <citation type="journal article" date="2020" name="Nature">
        <title>Giant virus diversity and host interactions through global metagenomics.</title>
        <authorList>
            <person name="Schulz F."/>
            <person name="Roux S."/>
            <person name="Paez-Espino D."/>
            <person name="Jungbluth S."/>
            <person name="Walsh D.A."/>
            <person name="Denef V.J."/>
            <person name="McMahon K.D."/>
            <person name="Konstantinidis K.T."/>
            <person name="Eloe-Fadrosh E.A."/>
            <person name="Kyrpides N.C."/>
            <person name="Woyke T."/>
        </authorList>
    </citation>
    <scope>NUCLEOTIDE SEQUENCE</scope>
    <source>
        <strain evidence="1">GVMAG-S-1021933-23</strain>
    </source>
</reference>
<evidence type="ECO:0000313" key="1">
    <source>
        <dbReference type="EMBL" id="QHS78415.1"/>
    </source>
</evidence>